<evidence type="ECO:0000256" key="4">
    <source>
        <dbReference type="ARBA" id="ARBA00023136"/>
    </source>
</evidence>
<proteinExistence type="predicted"/>
<dbReference type="InterPro" id="IPR010482">
    <property type="entry name" value="TECPR1-like_DysF"/>
</dbReference>
<dbReference type="PANTHER" id="PTHR31679">
    <property type="entry name" value="PEROXISOMAL MEMBRANE PROTEIN PEX30-RELATED"/>
    <property type="match status" value="1"/>
</dbReference>
<evidence type="ECO:0000313" key="8">
    <source>
        <dbReference type="Proteomes" id="UP001479436"/>
    </source>
</evidence>
<keyword evidence="8" id="KW-1185">Reference proteome</keyword>
<feature type="domain" description="TECPR1-like DysF" evidence="6">
    <location>
        <begin position="115"/>
        <end position="462"/>
    </location>
</feature>
<dbReference type="Proteomes" id="UP001479436">
    <property type="component" value="Unassembled WGS sequence"/>
</dbReference>
<dbReference type="Pfam" id="PF06398">
    <property type="entry name" value="Pex24p"/>
    <property type="match status" value="1"/>
</dbReference>
<evidence type="ECO:0000256" key="2">
    <source>
        <dbReference type="ARBA" id="ARBA00022692"/>
    </source>
</evidence>
<evidence type="ECO:0000256" key="1">
    <source>
        <dbReference type="ARBA" id="ARBA00004308"/>
    </source>
</evidence>
<evidence type="ECO:0000313" key="7">
    <source>
        <dbReference type="EMBL" id="KAK9760694.1"/>
    </source>
</evidence>
<evidence type="ECO:0000256" key="3">
    <source>
        <dbReference type="ARBA" id="ARBA00022989"/>
    </source>
</evidence>
<evidence type="ECO:0000256" key="5">
    <source>
        <dbReference type="SAM" id="MobiDB-lite"/>
    </source>
</evidence>
<feature type="region of interest" description="Disordered" evidence="5">
    <location>
        <begin position="12"/>
        <end position="38"/>
    </location>
</feature>
<evidence type="ECO:0000259" key="6">
    <source>
        <dbReference type="Pfam" id="PF06398"/>
    </source>
</evidence>
<gene>
    <name evidence="7" type="ORF">K7432_015004</name>
</gene>
<comment type="subcellular location">
    <subcellularLocation>
        <location evidence="1">Endomembrane system</location>
    </subcellularLocation>
</comment>
<dbReference type="EMBL" id="JASJQH010001887">
    <property type="protein sequence ID" value="KAK9760694.1"/>
    <property type="molecule type" value="Genomic_DNA"/>
</dbReference>
<keyword evidence="4" id="KW-0472">Membrane</keyword>
<keyword evidence="2" id="KW-0812">Transmembrane</keyword>
<name>A0ABR2WGV6_9FUNG</name>
<feature type="compositionally biased region" description="Basic and acidic residues" evidence="5">
    <location>
        <begin position="17"/>
        <end position="32"/>
    </location>
</feature>
<accession>A0ABR2WGV6</accession>
<keyword evidence="3" id="KW-1133">Transmembrane helix</keyword>
<organism evidence="7 8">
    <name type="scientific">Basidiobolus ranarum</name>
    <dbReference type="NCBI Taxonomy" id="34480"/>
    <lineage>
        <taxon>Eukaryota</taxon>
        <taxon>Fungi</taxon>
        <taxon>Fungi incertae sedis</taxon>
        <taxon>Zoopagomycota</taxon>
        <taxon>Entomophthoromycotina</taxon>
        <taxon>Basidiobolomycetes</taxon>
        <taxon>Basidiobolales</taxon>
        <taxon>Basidiobolaceae</taxon>
        <taxon>Basidiobolus</taxon>
    </lineage>
</organism>
<dbReference type="PANTHER" id="PTHR31679:SF2">
    <property type="entry name" value="PEROXISOMAL MEMBRANE PROTEIN PEX30-RELATED"/>
    <property type="match status" value="1"/>
</dbReference>
<dbReference type="InterPro" id="IPR052646">
    <property type="entry name" value="Peroxisomal_PEX28-32"/>
</dbReference>
<comment type="caution">
    <text evidence="7">The sequence shown here is derived from an EMBL/GenBank/DDBJ whole genome shotgun (WGS) entry which is preliminary data.</text>
</comment>
<protein>
    <recommendedName>
        <fullName evidence="6">TECPR1-like DysF domain-containing protein</fullName>
    </recommendedName>
</protein>
<sequence>MHIKLPSVNLFSLRNRPQHDAKTREQPPKDLISKSLPSDINSEDFLPKKKPLYRKLSSSLFEKLNHSEASLCSNIGNPSSSSNNLLGTSNSGKLFSGLHGSRYNFSRLVDHYGPLFSRLDFIISLYRWRNDPLYSWSLLALLWGICIFPRLSVVCGPHFTLLVWIGYKYHLKYSEPKRVAPSGLKRKAYDFQNILCKLTQIDLFISIQLGRLDWSNSTETYRIIKLILFAYPFWAVVSSLIPLNYLCLVCGTICLTWHHPEVIRLRAPFTDDSPIYRAFVRSAFTPVEDSKTVPAKHWKSPSHKLTAGSKLINEKTFNLMIRPRNEPPTLKVQHTEYFEDEDGVTEFLIYEHQRKWPGLGWTTRLMKNDPYSWTDETLQLVKFPKAFVPPIVSNIVNKITYENGNAVFLQKRTCWEWIDDDWTPVLGLNTDTEGWEYSGRKFDMFANRNGTTKFTRRRCWRRKALKIMKHEVLIDYLPEVVEFNPLTTC</sequence>
<reference evidence="7 8" key="1">
    <citation type="submission" date="2023-04" db="EMBL/GenBank/DDBJ databases">
        <title>Genome of Basidiobolus ranarum AG-B5.</title>
        <authorList>
            <person name="Stajich J.E."/>
            <person name="Carter-House D."/>
            <person name="Gryganskyi A."/>
        </authorList>
    </citation>
    <scope>NUCLEOTIDE SEQUENCE [LARGE SCALE GENOMIC DNA]</scope>
    <source>
        <strain evidence="7 8">AG-B5</strain>
    </source>
</reference>